<keyword evidence="3" id="KW-0731">Sigma factor</keyword>
<keyword evidence="4" id="KW-0804">Transcription</keyword>
<dbReference type="PANTHER" id="PTHR43133">
    <property type="entry name" value="RNA POLYMERASE ECF-TYPE SIGMA FACTO"/>
    <property type="match status" value="1"/>
</dbReference>
<evidence type="ECO:0000256" key="4">
    <source>
        <dbReference type="ARBA" id="ARBA00023163"/>
    </source>
</evidence>
<accession>A0A0E9MZ87</accession>
<dbReference type="AlphaFoldDB" id="A0A0E9MZ87"/>
<dbReference type="InterPro" id="IPR014284">
    <property type="entry name" value="RNA_pol_sigma-70_dom"/>
</dbReference>
<evidence type="ECO:0000256" key="1">
    <source>
        <dbReference type="ARBA" id="ARBA00010641"/>
    </source>
</evidence>
<proteinExistence type="inferred from homology"/>
<dbReference type="STRING" id="1220578.FPE01S_01_17170"/>
<dbReference type="PANTHER" id="PTHR43133:SF46">
    <property type="entry name" value="RNA POLYMERASE SIGMA-70 FACTOR ECF SUBFAMILY"/>
    <property type="match status" value="1"/>
</dbReference>
<feature type="domain" description="RNA polymerase sigma factor 70 region 4 type 2" evidence="6">
    <location>
        <begin position="111"/>
        <end position="161"/>
    </location>
</feature>
<sequence>MIAGDADALLALYEYSYKDLLSYGVQLTGSLDAAKDAINDVFLNIWERHSRLKPVKNVRAYLFACIRRNIFHTKEQPRQVIMVEDPEVYSSSETSYEEILIAMQQSDETRRKVQAALSKLTDRQKELIELKFYQNKDYREIEEITGMTVKTAYNTIYNAIKVLAVDLRDVITSLIVWAVISDFIS</sequence>
<dbReference type="Proteomes" id="UP000033121">
    <property type="component" value="Unassembled WGS sequence"/>
</dbReference>
<dbReference type="CDD" id="cd06171">
    <property type="entry name" value="Sigma70_r4"/>
    <property type="match status" value="1"/>
</dbReference>
<dbReference type="Gene3D" id="1.10.10.10">
    <property type="entry name" value="Winged helix-like DNA-binding domain superfamily/Winged helix DNA-binding domain"/>
    <property type="match status" value="1"/>
</dbReference>
<dbReference type="InterPro" id="IPR039425">
    <property type="entry name" value="RNA_pol_sigma-70-like"/>
</dbReference>
<organism evidence="7 8">
    <name type="scientific">Flavihumibacter petaseus NBRC 106054</name>
    <dbReference type="NCBI Taxonomy" id="1220578"/>
    <lineage>
        <taxon>Bacteria</taxon>
        <taxon>Pseudomonadati</taxon>
        <taxon>Bacteroidota</taxon>
        <taxon>Chitinophagia</taxon>
        <taxon>Chitinophagales</taxon>
        <taxon>Chitinophagaceae</taxon>
        <taxon>Flavihumibacter</taxon>
    </lineage>
</organism>
<dbReference type="InterPro" id="IPR013324">
    <property type="entry name" value="RNA_pol_sigma_r3/r4-like"/>
</dbReference>
<keyword evidence="8" id="KW-1185">Reference proteome</keyword>
<dbReference type="Gene3D" id="1.10.1740.10">
    <property type="match status" value="1"/>
</dbReference>
<keyword evidence="2" id="KW-0805">Transcription regulation</keyword>
<evidence type="ECO:0000259" key="5">
    <source>
        <dbReference type="Pfam" id="PF04542"/>
    </source>
</evidence>
<dbReference type="InterPro" id="IPR013325">
    <property type="entry name" value="RNA_pol_sigma_r2"/>
</dbReference>
<comment type="similarity">
    <text evidence="1">Belongs to the sigma-70 factor family. ECF subfamily.</text>
</comment>
<dbReference type="SUPFAM" id="SSF88659">
    <property type="entry name" value="Sigma3 and sigma4 domains of RNA polymerase sigma factors"/>
    <property type="match status" value="1"/>
</dbReference>
<comment type="caution">
    <text evidence="7">The sequence shown here is derived from an EMBL/GenBank/DDBJ whole genome shotgun (WGS) entry which is preliminary data.</text>
</comment>
<evidence type="ECO:0000256" key="3">
    <source>
        <dbReference type="ARBA" id="ARBA00023082"/>
    </source>
</evidence>
<dbReference type="InterPro" id="IPR013249">
    <property type="entry name" value="RNA_pol_sigma70_r4_t2"/>
</dbReference>
<evidence type="ECO:0000259" key="6">
    <source>
        <dbReference type="Pfam" id="PF08281"/>
    </source>
</evidence>
<dbReference type="SUPFAM" id="SSF88946">
    <property type="entry name" value="Sigma2 domain of RNA polymerase sigma factors"/>
    <property type="match status" value="1"/>
</dbReference>
<evidence type="ECO:0000313" key="7">
    <source>
        <dbReference type="EMBL" id="GAO42701.1"/>
    </source>
</evidence>
<dbReference type="Pfam" id="PF08281">
    <property type="entry name" value="Sigma70_r4_2"/>
    <property type="match status" value="1"/>
</dbReference>
<dbReference type="Pfam" id="PF04542">
    <property type="entry name" value="Sigma70_r2"/>
    <property type="match status" value="1"/>
</dbReference>
<dbReference type="InterPro" id="IPR007627">
    <property type="entry name" value="RNA_pol_sigma70_r2"/>
</dbReference>
<dbReference type="GO" id="GO:0003677">
    <property type="term" value="F:DNA binding"/>
    <property type="evidence" value="ECO:0007669"/>
    <property type="project" value="InterPro"/>
</dbReference>
<dbReference type="EMBL" id="BBWV01000001">
    <property type="protein sequence ID" value="GAO42701.1"/>
    <property type="molecule type" value="Genomic_DNA"/>
</dbReference>
<dbReference type="NCBIfam" id="TIGR02937">
    <property type="entry name" value="sigma70-ECF"/>
    <property type="match status" value="1"/>
</dbReference>
<feature type="domain" description="RNA polymerase sigma-70 region 2" evidence="5">
    <location>
        <begin position="12"/>
        <end position="70"/>
    </location>
</feature>
<evidence type="ECO:0000256" key="2">
    <source>
        <dbReference type="ARBA" id="ARBA00023015"/>
    </source>
</evidence>
<protein>
    <submittedName>
        <fullName evidence="7">Putative RNA polymerase ECF-type sigma factor</fullName>
    </submittedName>
</protein>
<evidence type="ECO:0000313" key="8">
    <source>
        <dbReference type="Proteomes" id="UP000033121"/>
    </source>
</evidence>
<dbReference type="GO" id="GO:0006352">
    <property type="term" value="P:DNA-templated transcription initiation"/>
    <property type="evidence" value="ECO:0007669"/>
    <property type="project" value="InterPro"/>
</dbReference>
<reference evidence="7 8" key="1">
    <citation type="submission" date="2015-04" db="EMBL/GenBank/DDBJ databases">
        <title>Whole genome shotgun sequence of Flavihumibacter petaseus NBRC 106054.</title>
        <authorList>
            <person name="Miyazawa S."/>
            <person name="Hosoyama A."/>
            <person name="Hashimoto M."/>
            <person name="Noguchi M."/>
            <person name="Tsuchikane K."/>
            <person name="Ohji S."/>
            <person name="Yamazoe A."/>
            <person name="Ichikawa N."/>
            <person name="Kimura A."/>
            <person name="Fujita N."/>
        </authorList>
    </citation>
    <scope>NUCLEOTIDE SEQUENCE [LARGE SCALE GENOMIC DNA]</scope>
    <source>
        <strain evidence="7 8">NBRC 106054</strain>
    </source>
</reference>
<dbReference type="InterPro" id="IPR036388">
    <property type="entry name" value="WH-like_DNA-bd_sf"/>
</dbReference>
<dbReference type="GO" id="GO:0016987">
    <property type="term" value="F:sigma factor activity"/>
    <property type="evidence" value="ECO:0007669"/>
    <property type="project" value="UniProtKB-KW"/>
</dbReference>
<name>A0A0E9MZ87_9BACT</name>
<gene>
    <name evidence="7" type="ORF">FPE01S_01_17170</name>
</gene>